<keyword evidence="3" id="KW-1185">Reference proteome</keyword>
<reference evidence="2 3" key="1">
    <citation type="submission" date="2022-05" db="EMBL/GenBank/DDBJ databases">
        <title>Complete sequence of strain NY11312.</title>
        <authorList>
            <person name="Zhou D."/>
        </authorList>
    </citation>
    <scope>NUCLEOTIDE SEQUENCE [LARGE SCALE GENOMIC DNA]</scope>
    <source>
        <strain evidence="2 3">NY11312</strain>
    </source>
</reference>
<dbReference type="RefSeq" id="WP_270116133.1">
    <property type="nucleotide sequence ID" value="NZ_CP096916.1"/>
</dbReference>
<feature type="chain" id="PRO_5046840995" description="Type IV pilus biogenesis protein PilP" evidence="1">
    <location>
        <begin position="18"/>
        <end position="155"/>
    </location>
</feature>
<feature type="signal peptide" evidence="1">
    <location>
        <begin position="1"/>
        <end position="17"/>
    </location>
</feature>
<dbReference type="EMBL" id="CP096916">
    <property type="protein sequence ID" value="WBM36747.1"/>
    <property type="molecule type" value="Genomic_DNA"/>
</dbReference>
<accession>A0ABY7MY33</accession>
<protein>
    <recommendedName>
        <fullName evidence="4">Type IV pilus biogenesis protein PilP</fullName>
    </recommendedName>
</protein>
<evidence type="ECO:0000256" key="1">
    <source>
        <dbReference type="SAM" id="SignalP"/>
    </source>
</evidence>
<name>A0ABY7MY33_ALCFA</name>
<evidence type="ECO:0000313" key="3">
    <source>
        <dbReference type="Proteomes" id="UP001211866"/>
    </source>
</evidence>
<evidence type="ECO:0000313" key="2">
    <source>
        <dbReference type="EMBL" id="WBM36747.1"/>
    </source>
</evidence>
<organism evidence="2 3">
    <name type="scientific">Alcaligenes faecalis</name>
    <dbReference type="NCBI Taxonomy" id="511"/>
    <lineage>
        <taxon>Bacteria</taxon>
        <taxon>Pseudomonadati</taxon>
        <taxon>Pseudomonadota</taxon>
        <taxon>Betaproteobacteria</taxon>
        <taxon>Burkholderiales</taxon>
        <taxon>Alcaligenaceae</taxon>
        <taxon>Alcaligenes</taxon>
    </lineage>
</organism>
<dbReference type="Proteomes" id="UP001211866">
    <property type="component" value="Chromosome"/>
</dbReference>
<evidence type="ECO:0008006" key="4">
    <source>
        <dbReference type="Google" id="ProtNLM"/>
    </source>
</evidence>
<sequence length="155" mass="17254">MNILFGLTLMFSAPALAREAIVTIIKEMLLLEAEQARQNMSSDLRQQKGLKGAGLPDVSKLRSSIPIPALKLKAIYGRDTQLLAEVQHGQRLLLFQQGQLWPIGRERDRTMRLLFLDSRCIELEVGLSPDSSLSAASDQEQQQAKLQVTKLCLPS</sequence>
<gene>
    <name evidence="2" type="ORF">M2J83_13095</name>
</gene>
<keyword evidence="1" id="KW-0732">Signal</keyword>
<proteinExistence type="predicted"/>